<dbReference type="GO" id="GO:0006281">
    <property type="term" value="P:DNA repair"/>
    <property type="evidence" value="ECO:0007669"/>
    <property type="project" value="InterPro"/>
</dbReference>
<dbReference type="InterPro" id="IPR027417">
    <property type="entry name" value="P-loop_NTPase"/>
</dbReference>
<accession>A0A0K1PUL9</accession>
<dbReference type="EMBL" id="CP012333">
    <property type="protein sequence ID" value="AKU97220.1"/>
    <property type="molecule type" value="Genomic_DNA"/>
</dbReference>
<dbReference type="InterPro" id="IPR055446">
    <property type="entry name" value="RecD2_N_OB"/>
</dbReference>
<dbReference type="Gene3D" id="2.30.30.940">
    <property type="match status" value="1"/>
</dbReference>
<dbReference type="Pfam" id="PF18335">
    <property type="entry name" value="SH3_13"/>
    <property type="match status" value="1"/>
</dbReference>
<dbReference type="GO" id="GO:0017116">
    <property type="term" value="F:single-stranded DNA helicase activity"/>
    <property type="evidence" value="ECO:0007669"/>
    <property type="project" value="TreeGrafter"/>
</dbReference>
<dbReference type="Pfam" id="PF13538">
    <property type="entry name" value="UvrD_C_2"/>
    <property type="match status" value="1"/>
</dbReference>
<dbReference type="InterPro" id="IPR010994">
    <property type="entry name" value="RuvA_2-like"/>
</dbReference>
<dbReference type="InterPro" id="IPR029493">
    <property type="entry name" value="RecD2-like_HHH"/>
</dbReference>
<reference evidence="4 5" key="1">
    <citation type="submission" date="2015-08" db="EMBL/GenBank/DDBJ databases">
        <authorList>
            <person name="Babu N.S."/>
            <person name="Beckwith C.J."/>
            <person name="Beseler K.G."/>
            <person name="Brison A."/>
            <person name="Carone J.V."/>
            <person name="Caskin T.P."/>
            <person name="Diamond M."/>
            <person name="Durham M.E."/>
            <person name="Foxe J.M."/>
            <person name="Go M."/>
            <person name="Henderson B.A."/>
            <person name="Jones I.B."/>
            <person name="McGettigan J.A."/>
            <person name="Micheletti S.J."/>
            <person name="Nasrallah M.E."/>
            <person name="Ortiz D."/>
            <person name="Piller C.R."/>
            <person name="Privatt S.R."/>
            <person name="Schneider S.L."/>
            <person name="Sharp S."/>
            <person name="Smith T.C."/>
            <person name="Stanton J.D."/>
            <person name="Ullery H.E."/>
            <person name="Wilson R.J."/>
            <person name="Serrano M.G."/>
            <person name="Buck G."/>
            <person name="Lee V."/>
            <person name="Wang Y."/>
            <person name="Carvalho R."/>
            <person name="Voegtly L."/>
            <person name="Shi R."/>
            <person name="Duckworth R."/>
            <person name="Johnson A."/>
            <person name="Loviza R."/>
            <person name="Walstead R."/>
            <person name="Shah Z."/>
            <person name="Kiflezghi M."/>
            <person name="Wade K."/>
            <person name="Ball S.L."/>
            <person name="Bradley K.W."/>
            <person name="Asai D.J."/>
            <person name="Bowman C.A."/>
            <person name="Russell D.A."/>
            <person name="Pope W.H."/>
            <person name="Jacobs-Sera D."/>
            <person name="Hendrix R.W."/>
            <person name="Hatfull G.F."/>
        </authorList>
    </citation>
    <scope>NUCLEOTIDE SEQUENCE [LARGE SCALE GENOMIC DNA]</scope>
    <source>
        <strain evidence="4 5">DSM 27648</strain>
    </source>
</reference>
<dbReference type="Gene3D" id="1.10.10.2220">
    <property type="match status" value="1"/>
</dbReference>
<keyword evidence="4" id="KW-0378">Hydrolase</keyword>
<proteinExistence type="inferred from homology"/>
<dbReference type="RefSeq" id="WP_146648390.1">
    <property type="nucleotide sequence ID" value="NZ_CP012333.1"/>
</dbReference>
<dbReference type="GO" id="GO:0005524">
    <property type="term" value="F:ATP binding"/>
    <property type="evidence" value="ECO:0007669"/>
    <property type="project" value="UniProtKB-KW"/>
</dbReference>
<keyword evidence="4" id="KW-0347">Helicase</keyword>
<dbReference type="AlphaFoldDB" id="A0A0K1PUL9"/>
<dbReference type="NCBIfam" id="TIGR01448">
    <property type="entry name" value="recD_rel"/>
    <property type="match status" value="1"/>
</dbReference>
<dbReference type="CDD" id="cd18809">
    <property type="entry name" value="SF1_C_RecD"/>
    <property type="match status" value="1"/>
</dbReference>
<gene>
    <name evidence="4" type="ORF">AKJ09_03884</name>
</gene>
<dbReference type="InterPro" id="IPR041451">
    <property type="entry name" value="RecD2_SH13"/>
</dbReference>
<evidence type="ECO:0000256" key="1">
    <source>
        <dbReference type="ARBA" id="ARBA00022741"/>
    </source>
</evidence>
<dbReference type="InterPro" id="IPR027785">
    <property type="entry name" value="UvrD-like_helicase_C"/>
</dbReference>
<dbReference type="GO" id="GO:0003677">
    <property type="term" value="F:DNA binding"/>
    <property type="evidence" value="ECO:0007669"/>
    <property type="project" value="InterPro"/>
</dbReference>
<evidence type="ECO:0000313" key="5">
    <source>
        <dbReference type="Proteomes" id="UP000064967"/>
    </source>
</evidence>
<feature type="domain" description="Helix-hairpin-helix DNA-binding motif class 1" evidence="3">
    <location>
        <begin position="189"/>
        <end position="208"/>
    </location>
</feature>
<feature type="domain" description="Helix-hairpin-helix DNA-binding motif class 1" evidence="3">
    <location>
        <begin position="97"/>
        <end position="111"/>
    </location>
</feature>
<organism evidence="4 5">
    <name type="scientific">Labilithrix luteola</name>
    <dbReference type="NCBI Taxonomy" id="1391654"/>
    <lineage>
        <taxon>Bacteria</taxon>
        <taxon>Pseudomonadati</taxon>
        <taxon>Myxococcota</taxon>
        <taxon>Polyangia</taxon>
        <taxon>Polyangiales</taxon>
        <taxon>Labilitrichaceae</taxon>
        <taxon>Labilithrix</taxon>
    </lineage>
</organism>
<dbReference type="SMART" id="SM00278">
    <property type="entry name" value="HhH1"/>
    <property type="match status" value="3"/>
</dbReference>
<dbReference type="Proteomes" id="UP000064967">
    <property type="component" value="Chromosome"/>
</dbReference>
<dbReference type="Pfam" id="PF13245">
    <property type="entry name" value="AAA_19"/>
    <property type="match status" value="1"/>
</dbReference>
<dbReference type="PANTHER" id="PTHR43788:SF6">
    <property type="entry name" value="DNA HELICASE B"/>
    <property type="match status" value="1"/>
</dbReference>
<dbReference type="Gene3D" id="1.10.150.20">
    <property type="entry name" value="5' to 3' exonuclease, C-terminal subdomain"/>
    <property type="match status" value="1"/>
</dbReference>
<dbReference type="OrthoDB" id="9763659at2"/>
<sequence>MAGAEQREIAIEGEVERVTFENRETGFRVVKVAVQGRRDLVTMVGVFPQVAVGAKVRARGTVEIDRQHGEQLRVASVTELAPTTLAGIEKYLGSGLIKGIGERTASRIVERFGLETLKVLDEQPHRLAEVPGLGRARAESLVKAWQEQRTIRDVMVFLQAHGASPQLATRIFKKYGPKAVSIVSGDPYRLAIDVWGIGFRTADRIAGSLGIAKDSLVRMQAALLQALRDATESGGSCYVVTEDLETRGARLLAEDAVEAAEPNPDVLERLREALATLVRSGYVVAERAGTLERARADALRGAAIYGVEMHATESRLAERLAKLAVVEGAQLPGVVDAIALFEKDSGTVLAEEQRLAVEKAARCPLLVVTGGPGVGKTTIVKAILSVFDRAKLTTRLAAPTGRAAKRMSEATGREAATLHRVLEFDPKTGSFKRDAKKPIDADAIIVDESSMVDVSMADSLVQAVGDGSRLVLVGDVDQLPSVGPGSVLRDAIASDIVPCVRLLKIFRQAEQSLIVQNAHRINAGEMPVIPEAGDSNADFFVVEKKEAEDARKVILELVTRRIPRRFGLDPVRDIQVLTPMNRGPAGTILLNEELQAALNPSGPSMTRGRTTFRVGDKVMQLRNDYDRNVWNGDVGIVSAISGEDESLVVRYDDGPKSEGREVVYDGASLDELVLAYASTIHKSQGSEYPAVVLPLLTSHFVMLTKNLVYTGVTRGKRLVVLVADPRALRLALAQERREERMTKLAERLRSVSCRG</sequence>
<dbReference type="GO" id="GO:0043139">
    <property type="term" value="F:5'-3' DNA helicase activity"/>
    <property type="evidence" value="ECO:0007669"/>
    <property type="project" value="InterPro"/>
</dbReference>
<dbReference type="HAMAP" id="MF_01488">
    <property type="entry name" value="RecD2"/>
    <property type="match status" value="1"/>
</dbReference>
<dbReference type="PANTHER" id="PTHR43788">
    <property type="entry name" value="DNA2/NAM7 HELICASE FAMILY MEMBER"/>
    <property type="match status" value="1"/>
</dbReference>
<dbReference type="InterPro" id="IPR006345">
    <property type="entry name" value="RecD2"/>
</dbReference>
<dbReference type="InterPro" id="IPR050534">
    <property type="entry name" value="Coronavir_polyprotein_1ab"/>
</dbReference>
<dbReference type="InterPro" id="IPR003583">
    <property type="entry name" value="Hlx-hairpin-Hlx_DNA-bd_motif"/>
</dbReference>
<feature type="domain" description="Helix-hairpin-helix DNA-binding motif class 1" evidence="3">
    <location>
        <begin position="125"/>
        <end position="144"/>
    </location>
</feature>
<keyword evidence="5" id="KW-1185">Reference proteome</keyword>
<keyword evidence="2" id="KW-0067">ATP-binding</keyword>
<keyword evidence="1" id="KW-0547">Nucleotide-binding</keyword>
<evidence type="ECO:0000256" key="2">
    <source>
        <dbReference type="ARBA" id="ARBA00022840"/>
    </source>
</evidence>
<dbReference type="CDD" id="cd17933">
    <property type="entry name" value="DEXSc_RecD-like"/>
    <property type="match status" value="1"/>
</dbReference>
<dbReference type="GO" id="GO:0009338">
    <property type="term" value="C:exodeoxyribonuclease V complex"/>
    <property type="evidence" value="ECO:0007669"/>
    <property type="project" value="TreeGrafter"/>
</dbReference>
<dbReference type="STRING" id="1391654.AKJ09_03884"/>
<dbReference type="GO" id="GO:0006310">
    <property type="term" value="P:DNA recombination"/>
    <property type="evidence" value="ECO:0007669"/>
    <property type="project" value="InterPro"/>
</dbReference>
<protein>
    <submittedName>
        <fullName evidence="4">RecD-like DNA helicase YrrC</fullName>
    </submittedName>
</protein>
<dbReference type="Gene3D" id="3.40.50.300">
    <property type="entry name" value="P-loop containing nucleotide triphosphate hydrolases"/>
    <property type="match status" value="2"/>
</dbReference>
<dbReference type="KEGG" id="llu:AKJ09_03884"/>
<dbReference type="SUPFAM" id="SSF47781">
    <property type="entry name" value="RuvA domain 2-like"/>
    <property type="match status" value="1"/>
</dbReference>
<dbReference type="Pfam" id="PF23139">
    <property type="entry name" value="OB_YrrC"/>
    <property type="match status" value="1"/>
</dbReference>
<name>A0A0K1PUL9_9BACT</name>
<dbReference type="Pfam" id="PF14490">
    <property type="entry name" value="HHH_RecD2"/>
    <property type="match status" value="1"/>
</dbReference>
<dbReference type="PATRIC" id="fig|1391654.3.peg.3943"/>
<evidence type="ECO:0000313" key="4">
    <source>
        <dbReference type="EMBL" id="AKU97220.1"/>
    </source>
</evidence>
<evidence type="ECO:0000259" key="3">
    <source>
        <dbReference type="SMART" id="SM00278"/>
    </source>
</evidence>
<dbReference type="SUPFAM" id="SSF52540">
    <property type="entry name" value="P-loop containing nucleoside triphosphate hydrolases"/>
    <property type="match status" value="2"/>
</dbReference>